<name>A0A523XNV7_UNCT6</name>
<dbReference type="Gene3D" id="1.20.58.80">
    <property type="entry name" value="Phosphotransferase system, lactose/cellobiose-type IIA subunit"/>
    <property type="match status" value="1"/>
</dbReference>
<organism evidence="3 4">
    <name type="scientific">candidate division TA06 bacterium</name>
    <dbReference type="NCBI Taxonomy" id="2250710"/>
    <lineage>
        <taxon>Bacteria</taxon>
        <taxon>Bacteria division TA06</taxon>
    </lineage>
</organism>
<evidence type="ECO:0000313" key="3">
    <source>
        <dbReference type="EMBL" id="TET80968.1"/>
    </source>
</evidence>
<evidence type="ECO:0000259" key="2">
    <source>
        <dbReference type="Pfam" id="PF13860"/>
    </source>
</evidence>
<evidence type="ECO:0000313" key="4">
    <source>
        <dbReference type="Proteomes" id="UP000315534"/>
    </source>
</evidence>
<keyword evidence="1" id="KW-0175">Coiled coil</keyword>
<dbReference type="InterPro" id="IPR036181">
    <property type="entry name" value="MIT_dom_sf"/>
</dbReference>
<dbReference type="InterPro" id="IPR026444">
    <property type="entry name" value="Secre_tail"/>
</dbReference>
<feature type="domain" description="FlgD/Vpr Ig-like" evidence="2">
    <location>
        <begin position="209"/>
        <end position="271"/>
    </location>
</feature>
<proteinExistence type="predicted"/>
<dbReference type="Proteomes" id="UP000315534">
    <property type="component" value="Unassembled WGS sequence"/>
</dbReference>
<dbReference type="AlphaFoldDB" id="A0A523XNV7"/>
<reference evidence="3 4" key="1">
    <citation type="submission" date="2019-03" db="EMBL/GenBank/DDBJ databases">
        <title>Metabolic potential of uncultured bacteria and archaea associated with petroleum seepage in deep-sea sediments.</title>
        <authorList>
            <person name="Dong X."/>
            <person name="Hubert C."/>
        </authorList>
    </citation>
    <scope>NUCLEOTIDE SEQUENCE [LARGE SCALE GENOMIC DNA]</scope>
    <source>
        <strain evidence="3">E29_bin36</strain>
    </source>
</reference>
<sequence length="284" mass="32048">MSLDPGNHFQVYLIKTDGRGLVGVYNPGSLKQDVIAELDTLNPQSKGLAKKIKKAKKHIEKSLEEKRWLDETHLHHKHGSKVFHEEKKAVKDIKKLCKKGEFPGEFCERLIGMLVEADSILARVAIDDAIAAGGKEKEIEKAEKEMAKAEKDKNKGKYDKAIDHYKHAWQHAMKAMKKHKKQNQMMEHTRSESGTVLLQNRPNPVISSTRFEFVLDHAAEARLTVHDAAGRKVWESAPSLLAAGQHSLEWDCLDQNGTRLPAGGYIYTLATESFSQTRKMVIIH</sequence>
<dbReference type="Pfam" id="PF13860">
    <property type="entry name" value="FlgD_ig"/>
    <property type="match status" value="1"/>
</dbReference>
<accession>A0A523XNV7</accession>
<feature type="coiled-coil region" evidence="1">
    <location>
        <begin position="132"/>
        <end position="159"/>
    </location>
</feature>
<protein>
    <submittedName>
        <fullName evidence="3">T9SS type A sorting domain-containing protein</fullName>
    </submittedName>
</protein>
<gene>
    <name evidence="3" type="ORF">E3J38_04710</name>
</gene>
<dbReference type="NCBIfam" id="TIGR04183">
    <property type="entry name" value="Por_Secre_tail"/>
    <property type="match status" value="1"/>
</dbReference>
<dbReference type="SUPFAM" id="SSF116846">
    <property type="entry name" value="MIT domain"/>
    <property type="match status" value="1"/>
</dbReference>
<comment type="caution">
    <text evidence="3">The sequence shown here is derived from an EMBL/GenBank/DDBJ whole genome shotgun (WGS) entry which is preliminary data.</text>
</comment>
<evidence type="ECO:0000256" key="1">
    <source>
        <dbReference type="SAM" id="Coils"/>
    </source>
</evidence>
<dbReference type="Gene3D" id="2.60.40.4070">
    <property type="match status" value="1"/>
</dbReference>
<dbReference type="InterPro" id="IPR025965">
    <property type="entry name" value="FlgD/Vpr_Ig-like"/>
</dbReference>
<dbReference type="EMBL" id="SOIP01000282">
    <property type="protein sequence ID" value="TET80968.1"/>
    <property type="molecule type" value="Genomic_DNA"/>
</dbReference>